<comment type="caution">
    <text evidence="1">The sequence shown here is derived from an EMBL/GenBank/DDBJ whole genome shotgun (WGS) entry which is preliminary data.</text>
</comment>
<sequence>MAAPTHFRSIFFQGAPEIFGAADRTRRDGLVNALIAATHAKYDDDVRVKNLKSGQDPNMFTTKKLINAIDDAKDALIAFDNEFGAAAIGRQVATKQRVADWVAGVQAALTQFVVPGPAPENIAAANTLYIASIPEFGLNGYVDAAASGAAVQTISLLVDPSGRKVAAADPWLKIGGISQITVITSDPATPTKQIPKTQFVDADSWQTSSFTNMFPANYASDPRPARLRFEVPFPGGTVALGFSTCADAGFEKHEDVNLCVYLAGGFPMENFADSLNSFVLNDQRSKGGGNGTRDVLFRAGFYHMYNEATLPATWRTDPQRLENILRTMYASYPQPKDIPPEIVADAKKTKTQTWKYCYYEGLIDPNNHFFPPGPPPGPVICRPSEWILIPQRTP</sequence>
<dbReference type="Proteomes" id="UP000613580">
    <property type="component" value="Unassembled WGS sequence"/>
</dbReference>
<dbReference type="OrthoDB" id="2915042at2759"/>
<gene>
    <name evidence="1" type="ORF">HMN09_01142200</name>
</gene>
<evidence type="ECO:0000313" key="1">
    <source>
        <dbReference type="EMBL" id="KAF7294138.1"/>
    </source>
</evidence>
<reference evidence="1" key="1">
    <citation type="submission" date="2020-05" db="EMBL/GenBank/DDBJ databases">
        <title>Mycena genomes resolve the evolution of fungal bioluminescence.</title>
        <authorList>
            <person name="Tsai I.J."/>
        </authorList>
    </citation>
    <scope>NUCLEOTIDE SEQUENCE</scope>
    <source>
        <strain evidence="1">110903Hualien_Pintung</strain>
    </source>
</reference>
<protein>
    <submittedName>
        <fullName evidence="1">Uncharacterized protein</fullName>
    </submittedName>
</protein>
<name>A0A8H6VXT5_MYCCL</name>
<accession>A0A8H6VXT5</accession>
<proteinExistence type="predicted"/>
<keyword evidence="2" id="KW-1185">Reference proteome</keyword>
<dbReference type="AlphaFoldDB" id="A0A8H6VXT5"/>
<organism evidence="1 2">
    <name type="scientific">Mycena chlorophos</name>
    <name type="common">Agaric fungus</name>
    <name type="synonym">Agaricus chlorophos</name>
    <dbReference type="NCBI Taxonomy" id="658473"/>
    <lineage>
        <taxon>Eukaryota</taxon>
        <taxon>Fungi</taxon>
        <taxon>Dikarya</taxon>
        <taxon>Basidiomycota</taxon>
        <taxon>Agaricomycotina</taxon>
        <taxon>Agaricomycetes</taxon>
        <taxon>Agaricomycetidae</taxon>
        <taxon>Agaricales</taxon>
        <taxon>Marasmiineae</taxon>
        <taxon>Mycenaceae</taxon>
        <taxon>Mycena</taxon>
    </lineage>
</organism>
<evidence type="ECO:0000313" key="2">
    <source>
        <dbReference type="Proteomes" id="UP000613580"/>
    </source>
</evidence>
<dbReference type="EMBL" id="JACAZE010000019">
    <property type="protein sequence ID" value="KAF7294138.1"/>
    <property type="molecule type" value="Genomic_DNA"/>
</dbReference>